<dbReference type="Proteomes" id="UP000059680">
    <property type="component" value="Chromosome 8"/>
</dbReference>
<dbReference type="AlphaFoldDB" id="A0A0P0XCM2"/>
<accession>A0A0P0XCM2</accession>
<evidence type="ECO:0000313" key="2">
    <source>
        <dbReference type="Proteomes" id="UP000059680"/>
    </source>
</evidence>
<evidence type="ECO:0000313" key="1">
    <source>
        <dbReference type="EMBL" id="BAT04203.1"/>
    </source>
</evidence>
<dbReference type="PaxDb" id="39947-A0A0P0XCM2"/>
<dbReference type="Gramene" id="Os08t0194501-00">
    <property type="protein sequence ID" value="Os08t0194501-00"/>
    <property type="gene ID" value="Os08g0194501"/>
</dbReference>
<reference evidence="1 2" key="2">
    <citation type="journal article" date="2013" name="Plant Cell Physiol.">
        <title>Rice Annotation Project Database (RAP-DB): an integrative and interactive database for rice genomics.</title>
        <authorList>
            <person name="Sakai H."/>
            <person name="Lee S.S."/>
            <person name="Tanaka T."/>
            <person name="Numa H."/>
            <person name="Kim J."/>
            <person name="Kawahara Y."/>
            <person name="Wakimoto H."/>
            <person name="Yang C.C."/>
            <person name="Iwamoto M."/>
            <person name="Abe T."/>
            <person name="Yamada Y."/>
            <person name="Muto A."/>
            <person name="Inokuchi H."/>
            <person name="Ikemura T."/>
            <person name="Matsumoto T."/>
            <person name="Sasaki T."/>
            <person name="Itoh T."/>
        </authorList>
    </citation>
    <scope>NUCLEOTIDE SEQUENCE [LARGE SCALE GENOMIC DNA]</scope>
    <source>
        <strain evidence="2">cv. Nipponbare</strain>
    </source>
</reference>
<dbReference type="EMBL" id="AP014964">
    <property type="protein sequence ID" value="BAT04203.1"/>
    <property type="molecule type" value="Genomic_DNA"/>
</dbReference>
<keyword evidence="2" id="KW-1185">Reference proteome</keyword>
<protein>
    <submittedName>
        <fullName evidence="1">Os08g0194501 protein</fullName>
    </submittedName>
</protein>
<gene>
    <name evidence="1" type="ordered locus">Os08g0194501</name>
    <name evidence="1" type="ORF">OSNPB_080194501</name>
</gene>
<name>A0A0P0XCM2_ORYSJ</name>
<reference evidence="2" key="1">
    <citation type="journal article" date="2005" name="Nature">
        <title>The map-based sequence of the rice genome.</title>
        <authorList>
            <consortium name="International rice genome sequencing project (IRGSP)"/>
            <person name="Matsumoto T."/>
            <person name="Wu J."/>
            <person name="Kanamori H."/>
            <person name="Katayose Y."/>
            <person name="Fujisawa M."/>
            <person name="Namiki N."/>
            <person name="Mizuno H."/>
            <person name="Yamamoto K."/>
            <person name="Antonio B.A."/>
            <person name="Baba T."/>
            <person name="Sakata K."/>
            <person name="Nagamura Y."/>
            <person name="Aoki H."/>
            <person name="Arikawa K."/>
            <person name="Arita K."/>
            <person name="Bito T."/>
            <person name="Chiden Y."/>
            <person name="Fujitsuka N."/>
            <person name="Fukunaka R."/>
            <person name="Hamada M."/>
            <person name="Harada C."/>
            <person name="Hayashi A."/>
            <person name="Hijishita S."/>
            <person name="Honda M."/>
            <person name="Hosokawa S."/>
            <person name="Ichikawa Y."/>
            <person name="Idonuma A."/>
            <person name="Iijima M."/>
            <person name="Ikeda M."/>
            <person name="Ikeno M."/>
            <person name="Ito K."/>
            <person name="Ito S."/>
            <person name="Ito T."/>
            <person name="Ito Y."/>
            <person name="Ito Y."/>
            <person name="Iwabuchi A."/>
            <person name="Kamiya K."/>
            <person name="Karasawa W."/>
            <person name="Kurita K."/>
            <person name="Katagiri S."/>
            <person name="Kikuta A."/>
            <person name="Kobayashi H."/>
            <person name="Kobayashi N."/>
            <person name="Machita K."/>
            <person name="Maehara T."/>
            <person name="Masukawa M."/>
            <person name="Mizubayashi T."/>
            <person name="Mukai Y."/>
            <person name="Nagasaki H."/>
            <person name="Nagata Y."/>
            <person name="Naito S."/>
            <person name="Nakashima M."/>
            <person name="Nakama Y."/>
            <person name="Nakamichi Y."/>
            <person name="Nakamura M."/>
            <person name="Meguro A."/>
            <person name="Negishi M."/>
            <person name="Ohta I."/>
            <person name="Ohta T."/>
            <person name="Okamoto M."/>
            <person name="Ono N."/>
            <person name="Saji S."/>
            <person name="Sakaguchi M."/>
            <person name="Sakai K."/>
            <person name="Shibata M."/>
            <person name="Shimokawa T."/>
            <person name="Song J."/>
            <person name="Takazaki Y."/>
            <person name="Terasawa K."/>
            <person name="Tsugane M."/>
            <person name="Tsuji K."/>
            <person name="Ueda S."/>
            <person name="Waki K."/>
            <person name="Yamagata H."/>
            <person name="Yamamoto M."/>
            <person name="Yamamoto S."/>
            <person name="Yamane H."/>
            <person name="Yoshiki S."/>
            <person name="Yoshihara R."/>
            <person name="Yukawa K."/>
            <person name="Zhong H."/>
            <person name="Yano M."/>
            <person name="Yuan Q."/>
            <person name="Ouyang S."/>
            <person name="Liu J."/>
            <person name="Jones K.M."/>
            <person name="Gansberger K."/>
            <person name="Moffat K."/>
            <person name="Hill J."/>
            <person name="Bera J."/>
            <person name="Fadrosh D."/>
            <person name="Jin S."/>
            <person name="Johri S."/>
            <person name="Kim M."/>
            <person name="Overton L."/>
            <person name="Reardon M."/>
            <person name="Tsitrin T."/>
            <person name="Vuong H."/>
            <person name="Weaver B."/>
            <person name="Ciecko A."/>
            <person name="Tallon L."/>
            <person name="Jackson J."/>
            <person name="Pai G."/>
            <person name="Aken S.V."/>
            <person name="Utterback T."/>
            <person name="Reidmuller S."/>
            <person name="Feldblyum T."/>
            <person name="Hsiao J."/>
            <person name="Zismann V."/>
            <person name="Iobst S."/>
            <person name="de Vazeille A.R."/>
            <person name="Buell C.R."/>
            <person name="Ying K."/>
            <person name="Li Y."/>
            <person name="Lu T."/>
            <person name="Huang Y."/>
            <person name="Zhao Q."/>
            <person name="Feng Q."/>
            <person name="Zhang L."/>
            <person name="Zhu J."/>
            <person name="Weng Q."/>
            <person name="Mu J."/>
            <person name="Lu Y."/>
            <person name="Fan D."/>
            <person name="Liu Y."/>
            <person name="Guan J."/>
            <person name="Zhang Y."/>
            <person name="Yu S."/>
            <person name="Liu X."/>
            <person name="Zhang Y."/>
            <person name="Hong G."/>
            <person name="Han B."/>
            <person name="Choisne N."/>
            <person name="Demange N."/>
            <person name="Orjeda G."/>
            <person name="Samain S."/>
            <person name="Cattolico L."/>
            <person name="Pelletier E."/>
            <person name="Couloux A."/>
            <person name="Segurens B."/>
            <person name="Wincker P."/>
            <person name="D'Hont A."/>
            <person name="Scarpelli C."/>
            <person name="Weissenbach J."/>
            <person name="Salanoubat M."/>
            <person name="Quetier F."/>
            <person name="Yu Y."/>
            <person name="Kim H.R."/>
            <person name="Rambo T."/>
            <person name="Currie J."/>
            <person name="Collura K."/>
            <person name="Luo M."/>
            <person name="Yang T."/>
            <person name="Ammiraju J.S.S."/>
            <person name="Engler F."/>
            <person name="Soderlund C."/>
            <person name="Wing R.A."/>
            <person name="Palmer L.E."/>
            <person name="de la Bastide M."/>
            <person name="Spiegel L."/>
            <person name="Nascimento L."/>
            <person name="Zutavern T."/>
            <person name="O'Shaughnessy A."/>
            <person name="Dike S."/>
            <person name="Dedhia N."/>
            <person name="Preston R."/>
            <person name="Balija V."/>
            <person name="McCombie W.R."/>
            <person name="Chow T."/>
            <person name="Chen H."/>
            <person name="Chung M."/>
            <person name="Chen C."/>
            <person name="Shaw J."/>
            <person name="Wu H."/>
            <person name="Hsiao K."/>
            <person name="Chao Y."/>
            <person name="Chu M."/>
            <person name="Cheng C."/>
            <person name="Hour A."/>
            <person name="Lee P."/>
            <person name="Lin S."/>
            <person name="Lin Y."/>
            <person name="Liou J."/>
            <person name="Liu S."/>
            <person name="Hsing Y."/>
            <person name="Raghuvanshi S."/>
            <person name="Mohanty A."/>
            <person name="Bharti A.K."/>
            <person name="Gaur A."/>
            <person name="Gupta V."/>
            <person name="Kumar D."/>
            <person name="Ravi V."/>
            <person name="Vij S."/>
            <person name="Kapur A."/>
            <person name="Khurana P."/>
            <person name="Khurana P."/>
            <person name="Khurana J.P."/>
            <person name="Tyagi A.K."/>
            <person name="Gaikwad K."/>
            <person name="Singh A."/>
            <person name="Dalal V."/>
            <person name="Srivastava S."/>
            <person name="Dixit A."/>
            <person name="Pal A.K."/>
            <person name="Ghazi I.A."/>
            <person name="Yadav M."/>
            <person name="Pandit A."/>
            <person name="Bhargava A."/>
            <person name="Sureshbabu K."/>
            <person name="Batra K."/>
            <person name="Sharma T.R."/>
            <person name="Mohapatra T."/>
            <person name="Singh N.K."/>
            <person name="Messing J."/>
            <person name="Nelson A.B."/>
            <person name="Fuks G."/>
            <person name="Kavchok S."/>
            <person name="Keizer G."/>
            <person name="Linton E."/>
            <person name="Llaca V."/>
            <person name="Song R."/>
            <person name="Tanyolac B."/>
            <person name="Young S."/>
            <person name="Ho-Il K."/>
            <person name="Hahn J.H."/>
            <person name="Sangsakoo G."/>
            <person name="Vanavichit A."/>
            <person name="de Mattos Luiz.A.T."/>
            <person name="Zimmer P.D."/>
            <person name="Malone G."/>
            <person name="Dellagostin O."/>
            <person name="de Oliveira A.C."/>
            <person name="Bevan M."/>
            <person name="Bancroft I."/>
            <person name="Minx P."/>
            <person name="Cordum H."/>
            <person name="Wilson R."/>
            <person name="Cheng Z."/>
            <person name="Jin W."/>
            <person name="Jiang J."/>
            <person name="Leong S.A."/>
            <person name="Iwama H."/>
            <person name="Gojobori T."/>
            <person name="Itoh T."/>
            <person name="Niimura Y."/>
            <person name="Fujii Y."/>
            <person name="Habara T."/>
            <person name="Sakai H."/>
            <person name="Sato Y."/>
            <person name="Wilson G."/>
            <person name="Kumar K."/>
            <person name="McCouch S."/>
            <person name="Juretic N."/>
            <person name="Hoen D."/>
            <person name="Wright S."/>
            <person name="Bruskiewich R."/>
            <person name="Bureau T."/>
            <person name="Miyao A."/>
            <person name="Hirochika H."/>
            <person name="Nishikawa T."/>
            <person name="Kadowaki K."/>
            <person name="Sugiura M."/>
            <person name="Burr B."/>
            <person name="Sasaki T."/>
        </authorList>
    </citation>
    <scope>NUCLEOTIDE SEQUENCE [LARGE SCALE GENOMIC DNA]</scope>
    <source>
        <strain evidence="2">cv. Nipponbare</strain>
    </source>
</reference>
<feature type="non-terminal residue" evidence="1">
    <location>
        <position position="1"/>
    </location>
</feature>
<sequence>SSSPGLEATPTRQRFDLAVVGSTSISICEFGLAIVDSPVRLV</sequence>
<organism evidence="1 2">
    <name type="scientific">Oryza sativa subsp. japonica</name>
    <name type="common">Rice</name>
    <dbReference type="NCBI Taxonomy" id="39947"/>
    <lineage>
        <taxon>Eukaryota</taxon>
        <taxon>Viridiplantae</taxon>
        <taxon>Streptophyta</taxon>
        <taxon>Embryophyta</taxon>
        <taxon>Tracheophyta</taxon>
        <taxon>Spermatophyta</taxon>
        <taxon>Magnoliopsida</taxon>
        <taxon>Liliopsida</taxon>
        <taxon>Poales</taxon>
        <taxon>Poaceae</taxon>
        <taxon>BOP clade</taxon>
        <taxon>Oryzoideae</taxon>
        <taxon>Oryzeae</taxon>
        <taxon>Oryzinae</taxon>
        <taxon>Oryza</taxon>
        <taxon>Oryza sativa</taxon>
    </lineage>
</organism>
<proteinExistence type="predicted"/>
<dbReference type="InParanoid" id="A0A0P0XCM2"/>
<reference evidence="1 2" key="3">
    <citation type="journal article" date="2013" name="Rice">
        <title>Improvement of the Oryza sativa Nipponbare reference genome using next generation sequence and optical map data.</title>
        <authorList>
            <person name="Kawahara Y."/>
            <person name="de la Bastide M."/>
            <person name="Hamilton J.P."/>
            <person name="Kanamori H."/>
            <person name="McCombie W.R."/>
            <person name="Ouyang S."/>
            <person name="Schwartz D.C."/>
            <person name="Tanaka T."/>
            <person name="Wu J."/>
            <person name="Zhou S."/>
            <person name="Childs K.L."/>
            <person name="Davidson R.M."/>
            <person name="Lin H."/>
            <person name="Quesada-Ocampo L."/>
            <person name="Vaillancourt B."/>
            <person name="Sakai H."/>
            <person name="Lee S.S."/>
            <person name="Kim J."/>
            <person name="Numa H."/>
            <person name="Itoh T."/>
            <person name="Buell C.R."/>
            <person name="Matsumoto T."/>
        </authorList>
    </citation>
    <scope>NUCLEOTIDE SEQUENCE [LARGE SCALE GENOMIC DNA]</scope>
    <source>
        <strain evidence="2">cv. Nipponbare</strain>
    </source>
</reference>